<dbReference type="SUPFAM" id="SSF54928">
    <property type="entry name" value="RNA-binding domain, RBD"/>
    <property type="match status" value="1"/>
</dbReference>
<dbReference type="PROSITE" id="PS50102">
    <property type="entry name" value="RRM"/>
    <property type="match status" value="1"/>
</dbReference>
<dbReference type="InterPro" id="IPR000504">
    <property type="entry name" value="RRM_dom"/>
</dbReference>
<evidence type="ECO:0000313" key="4">
    <source>
        <dbReference type="Proteomes" id="UP001372338"/>
    </source>
</evidence>
<name>A0AAN9IJB0_CROPI</name>
<dbReference type="GO" id="GO:0003723">
    <property type="term" value="F:RNA binding"/>
    <property type="evidence" value="ECO:0007669"/>
    <property type="project" value="UniProtKB-UniRule"/>
</dbReference>
<evidence type="ECO:0000313" key="3">
    <source>
        <dbReference type="EMBL" id="KAK7281272.1"/>
    </source>
</evidence>
<dbReference type="InterPro" id="IPR035979">
    <property type="entry name" value="RBD_domain_sf"/>
</dbReference>
<reference evidence="3 4" key="1">
    <citation type="submission" date="2024-01" db="EMBL/GenBank/DDBJ databases">
        <title>The genomes of 5 underutilized Papilionoideae crops provide insights into root nodulation and disease resistanc.</title>
        <authorList>
            <person name="Yuan L."/>
        </authorList>
    </citation>
    <scope>NUCLEOTIDE SEQUENCE [LARGE SCALE GENOMIC DNA]</scope>
    <source>
        <strain evidence="3">ZHUSHIDOU_FW_LH</strain>
        <tissue evidence="3">Leaf</tissue>
    </source>
</reference>
<dbReference type="Gene3D" id="3.90.1410.10">
    <property type="entry name" value="set domain protein methyltransferase, domain 1"/>
    <property type="match status" value="1"/>
</dbReference>
<evidence type="ECO:0000256" key="1">
    <source>
        <dbReference type="PROSITE-ProRule" id="PRU00176"/>
    </source>
</evidence>
<dbReference type="PANTHER" id="PTHR13271">
    <property type="entry name" value="UNCHARACTERIZED PUTATIVE METHYLTRANSFERASE"/>
    <property type="match status" value="1"/>
</dbReference>
<dbReference type="InterPro" id="IPR046341">
    <property type="entry name" value="SET_dom_sf"/>
</dbReference>
<dbReference type="PANTHER" id="PTHR13271:SF55">
    <property type="entry name" value="SET DOMAIN-CONTAINING PROTEIN"/>
    <property type="match status" value="1"/>
</dbReference>
<sequence>MTTNATQGDTVWVEGLVPGIDFFNHAAQSPLQIDQEISISYGNKGNEELLSLYGFVIDDNTDDYLMVHYPAEAINTVSFSESKIQFLEVQLKWSFSTTLAKVFIGIGTIEDIRVQRYKDFGFVRYITHDEAALAIQMGNARILFGKPIKR</sequence>
<proteinExistence type="predicted"/>
<organism evidence="3 4">
    <name type="scientific">Crotalaria pallida</name>
    <name type="common">Smooth rattlebox</name>
    <name type="synonym">Crotalaria striata</name>
    <dbReference type="NCBI Taxonomy" id="3830"/>
    <lineage>
        <taxon>Eukaryota</taxon>
        <taxon>Viridiplantae</taxon>
        <taxon>Streptophyta</taxon>
        <taxon>Embryophyta</taxon>
        <taxon>Tracheophyta</taxon>
        <taxon>Spermatophyta</taxon>
        <taxon>Magnoliopsida</taxon>
        <taxon>eudicotyledons</taxon>
        <taxon>Gunneridae</taxon>
        <taxon>Pentapetalae</taxon>
        <taxon>rosids</taxon>
        <taxon>fabids</taxon>
        <taxon>Fabales</taxon>
        <taxon>Fabaceae</taxon>
        <taxon>Papilionoideae</taxon>
        <taxon>50 kb inversion clade</taxon>
        <taxon>genistoids sensu lato</taxon>
        <taxon>core genistoids</taxon>
        <taxon>Crotalarieae</taxon>
        <taxon>Crotalaria</taxon>
    </lineage>
</organism>
<dbReference type="SUPFAM" id="SSF82199">
    <property type="entry name" value="SET domain"/>
    <property type="match status" value="1"/>
</dbReference>
<feature type="domain" description="RRM" evidence="2">
    <location>
        <begin position="99"/>
        <end position="150"/>
    </location>
</feature>
<keyword evidence="4" id="KW-1185">Reference proteome</keyword>
<dbReference type="Pfam" id="PF00076">
    <property type="entry name" value="RRM_1"/>
    <property type="match status" value="1"/>
</dbReference>
<dbReference type="Proteomes" id="UP001372338">
    <property type="component" value="Unassembled WGS sequence"/>
</dbReference>
<comment type="caution">
    <text evidence="3">The sequence shown here is derived from an EMBL/GenBank/DDBJ whole genome shotgun (WGS) entry which is preliminary data.</text>
</comment>
<gene>
    <name evidence="3" type="ORF">RIF29_09100</name>
</gene>
<dbReference type="InterPro" id="IPR012677">
    <property type="entry name" value="Nucleotide-bd_a/b_plait_sf"/>
</dbReference>
<dbReference type="InterPro" id="IPR050600">
    <property type="entry name" value="SETD3_SETD6_MTase"/>
</dbReference>
<dbReference type="EMBL" id="JAYWIO010000002">
    <property type="protein sequence ID" value="KAK7281272.1"/>
    <property type="molecule type" value="Genomic_DNA"/>
</dbReference>
<protein>
    <recommendedName>
        <fullName evidence="2">RRM domain-containing protein</fullName>
    </recommendedName>
</protein>
<dbReference type="Gene3D" id="3.30.70.330">
    <property type="match status" value="1"/>
</dbReference>
<accession>A0AAN9IJB0</accession>
<dbReference type="AlphaFoldDB" id="A0AAN9IJB0"/>
<keyword evidence="1" id="KW-0694">RNA-binding</keyword>
<evidence type="ECO:0000259" key="2">
    <source>
        <dbReference type="PROSITE" id="PS50102"/>
    </source>
</evidence>
<dbReference type="GO" id="GO:0016279">
    <property type="term" value="F:protein-lysine N-methyltransferase activity"/>
    <property type="evidence" value="ECO:0007669"/>
    <property type="project" value="TreeGrafter"/>
</dbReference>